<dbReference type="AlphaFoldDB" id="A0AAD8E699"/>
<organism evidence="5 6">
    <name type="scientific">Diploptera punctata</name>
    <name type="common">Pacific beetle cockroach</name>
    <dbReference type="NCBI Taxonomy" id="6984"/>
    <lineage>
        <taxon>Eukaryota</taxon>
        <taxon>Metazoa</taxon>
        <taxon>Ecdysozoa</taxon>
        <taxon>Arthropoda</taxon>
        <taxon>Hexapoda</taxon>
        <taxon>Insecta</taxon>
        <taxon>Pterygota</taxon>
        <taxon>Neoptera</taxon>
        <taxon>Polyneoptera</taxon>
        <taxon>Dictyoptera</taxon>
        <taxon>Blattodea</taxon>
        <taxon>Blaberoidea</taxon>
        <taxon>Blaberidae</taxon>
        <taxon>Diplopterinae</taxon>
        <taxon>Diploptera</taxon>
    </lineage>
</organism>
<feature type="non-terminal residue" evidence="5">
    <location>
        <position position="386"/>
    </location>
</feature>
<evidence type="ECO:0000256" key="2">
    <source>
        <dbReference type="ARBA" id="ARBA00022771"/>
    </source>
</evidence>
<dbReference type="PANTHER" id="PTHR31665">
    <property type="entry name" value="FLYWCH FAMILY MEMBER 2-RELATED"/>
    <property type="match status" value="1"/>
</dbReference>
<comment type="caution">
    <text evidence="5">The sequence shown here is derived from an EMBL/GenBank/DDBJ whole genome shotgun (WGS) entry which is preliminary data.</text>
</comment>
<feature type="domain" description="FLYWCH-type" evidence="4">
    <location>
        <begin position="186"/>
        <end position="244"/>
    </location>
</feature>
<reference evidence="5" key="1">
    <citation type="journal article" date="2023" name="IScience">
        <title>Live-bearing cockroach genome reveals convergent evolutionary mechanisms linked to viviparity in insects and beyond.</title>
        <authorList>
            <person name="Fouks B."/>
            <person name="Harrison M.C."/>
            <person name="Mikhailova A.A."/>
            <person name="Marchal E."/>
            <person name="English S."/>
            <person name="Carruthers M."/>
            <person name="Jennings E.C."/>
            <person name="Chiamaka E.L."/>
            <person name="Frigard R.A."/>
            <person name="Pippel M."/>
            <person name="Attardo G.M."/>
            <person name="Benoit J.B."/>
            <person name="Bornberg-Bauer E."/>
            <person name="Tobe S.S."/>
        </authorList>
    </citation>
    <scope>NUCLEOTIDE SEQUENCE</scope>
    <source>
        <strain evidence="5">Stay&amp;Tobe</strain>
    </source>
</reference>
<dbReference type="EMBL" id="JASPKZ010008857">
    <property type="protein sequence ID" value="KAJ9578860.1"/>
    <property type="molecule type" value="Genomic_DNA"/>
</dbReference>
<keyword evidence="1" id="KW-0479">Metal-binding</keyword>
<dbReference type="Gene3D" id="2.20.25.240">
    <property type="match status" value="4"/>
</dbReference>
<gene>
    <name evidence="5" type="ORF">L9F63_004919</name>
</gene>
<reference evidence="5" key="2">
    <citation type="submission" date="2023-05" db="EMBL/GenBank/DDBJ databases">
        <authorList>
            <person name="Fouks B."/>
        </authorList>
    </citation>
    <scope>NUCLEOTIDE SEQUENCE</scope>
    <source>
        <strain evidence="5">Stay&amp;Tobe</strain>
        <tissue evidence="5">Testes</tissue>
    </source>
</reference>
<dbReference type="Pfam" id="PF04500">
    <property type="entry name" value="FLYWCH"/>
    <property type="match status" value="4"/>
</dbReference>
<sequence>MNRQSGNKRFWICSEYRKDGCRGRCVTVDDHMSRDASLHNHNPREDKIREKLELARLWRSGHHLIRSSRGRYHLAHNGFLYNTDRKSGTRIFWRCSEYQRIGCRGRVVTVNGELQVKCSNHNHDSQNEKIREKLAMAEIKEQAFLAKQRYDEALKLQEQQNFQMIEERQTFTSQEEPFETSTVKIIHTKRGALQLIHEGYYFYKVDTRVNKIMWRCSGYHTSSCHARCHTVSNKLTHSVFTHNHDPPLRFAIGRECELIFVQTKRGAIKLLYQGFFYYKEATYGNKIVWKCSMYEKTRCHSRCHTVDYKMTYSVFSHNHEPPSAPQYITKLTEKIVIFELIVNNFSINIQFISSCKFIDICYNKVYCLRYNSCQMKMQQSLCFQEE</sequence>
<dbReference type="PANTHER" id="PTHR31665:SF0">
    <property type="entry name" value="FLYWCH FAMILY MEMBER 2"/>
    <property type="match status" value="1"/>
</dbReference>
<protein>
    <recommendedName>
        <fullName evidence="4">FLYWCH-type domain-containing protein</fullName>
    </recommendedName>
</protein>
<name>A0AAD8E699_DIPPU</name>
<dbReference type="InterPro" id="IPR007588">
    <property type="entry name" value="Znf_FLYWCH"/>
</dbReference>
<evidence type="ECO:0000313" key="6">
    <source>
        <dbReference type="Proteomes" id="UP001233999"/>
    </source>
</evidence>
<dbReference type="GO" id="GO:0008270">
    <property type="term" value="F:zinc ion binding"/>
    <property type="evidence" value="ECO:0007669"/>
    <property type="project" value="UniProtKB-KW"/>
</dbReference>
<evidence type="ECO:0000259" key="4">
    <source>
        <dbReference type="Pfam" id="PF04500"/>
    </source>
</evidence>
<evidence type="ECO:0000256" key="1">
    <source>
        <dbReference type="ARBA" id="ARBA00022723"/>
    </source>
</evidence>
<feature type="domain" description="FLYWCH-type" evidence="4">
    <location>
        <begin position="2"/>
        <end position="41"/>
    </location>
</feature>
<feature type="domain" description="FLYWCH-type" evidence="4">
    <location>
        <begin position="260"/>
        <end position="319"/>
    </location>
</feature>
<keyword evidence="6" id="KW-1185">Reference proteome</keyword>
<keyword evidence="2" id="KW-0863">Zinc-finger</keyword>
<keyword evidence="3" id="KW-0862">Zinc</keyword>
<evidence type="ECO:0000256" key="3">
    <source>
        <dbReference type="ARBA" id="ARBA00022833"/>
    </source>
</evidence>
<dbReference type="InterPro" id="IPR040312">
    <property type="entry name" value="FWCH1/FWCH2"/>
</dbReference>
<evidence type="ECO:0000313" key="5">
    <source>
        <dbReference type="EMBL" id="KAJ9578860.1"/>
    </source>
</evidence>
<dbReference type="Proteomes" id="UP001233999">
    <property type="component" value="Unassembled WGS sequence"/>
</dbReference>
<accession>A0AAD8E699</accession>
<proteinExistence type="predicted"/>
<feature type="domain" description="FLYWCH-type" evidence="4">
    <location>
        <begin position="65"/>
        <end position="123"/>
    </location>
</feature>